<keyword evidence="3" id="KW-0812">Transmembrane</keyword>
<evidence type="ECO:0000256" key="2">
    <source>
        <dbReference type="ARBA" id="ARBA00023136"/>
    </source>
</evidence>
<keyword evidence="2 3" id="KW-0472">Membrane</keyword>
<dbReference type="InterPro" id="IPR004995">
    <property type="entry name" value="Spore_Ger"/>
</dbReference>
<feature type="transmembrane region" description="Helical" evidence="3">
    <location>
        <begin position="371"/>
        <end position="391"/>
    </location>
</feature>
<reference evidence="4" key="2">
    <citation type="journal article" date="2021" name="J Anim Sci Technol">
        <title>Complete genome sequence of Paenibacillus konkukensis sp. nov. SK3146 as a potential probiotic strain.</title>
        <authorList>
            <person name="Jung H.I."/>
            <person name="Park S."/>
            <person name="Niu K.M."/>
            <person name="Lee S.W."/>
            <person name="Kothari D."/>
            <person name="Yi K.J."/>
            <person name="Kim S.K."/>
        </authorList>
    </citation>
    <scope>NUCLEOTIDE SEQUENCE</scope>
    <source>
        <strain evidence="4">SK3146</strain>
    </source>
</reference>
<feature type="transmembrane region" description="Helical" evidence="3">
    <location>
        <begin position="319"/>
        <end position="338"/>
    </location>
</feature>
<protein>
    <submittedName>
        <fullName evidence="4">Spore germination protein A1</fullName>
    </submittedName>
</protein>
<keyword evidence="3" id="KW-1133">Transmembrane helix</keyword>
<comment type="similarity">
    <text evidence="1">Belongs to the GerABKA family.</text>
</comment>
<evidence type="ECO:0000256" key="3">
    <source>
        <dbReference type="SAM" id="Phobius"/>
    </source>
</evidence>
<dbReference type="Pfam" id="PF03323">
    <property type="entry name" value="GerA"/>
    <property type="match status" value="1"/>
</dbReference>
<keyword evidence="5" id="KW-1185">Reference proteome</keyword>
<feature type="transmembrane region" description="Helical" evidence="3">
    <location>
        <begin position="277"/>
        <end position="299"/>
    </location>
</feature>
<evidence type="ECO:0000313" key="4">
    <source>
        <dbReference type="EMBL" id="UQZ81274.1"/>
    </source>
</evidence>
<gene>
    <name evidence="4" type="primary">gerAA_4</name>
    <name evidence="4" type="ORF">SK3146_00430</name>
</gene>
<dbReference type="PANTHER" id="PTHR22550">
    <property type="entry name" value="SPORE GERMINATION PROTEIN"/>
    <property type="match status" value="1"/>
</dbReference>
<dbReference type="InterPro" id="IPR050768">
    <property type="entry name" value="UPF0353/GerABKA_families"/>
</dbReference>
<evidence type="ECO:0000256" key="1">
    <source>
        <dbReference type="ARBA" id="ARBA00005278"/>
    </source>
</evidence>
<dbReference type="PANTHER" id="PTHR22550:SF5">
    <property type="entry name" value="LEUCINE ZIPPER PROTEIN 4"/>
    <property type="match status" value="1"/>
</dbReference>
<accession>A0ABY4RI20</accession>
<sequence>MNNTSSLRLKQSIRSAFGNTSDFVYTEAFICGAKAEVCYLETLVDYDDTMNLIHAQMPRQPDGGADPMQDLASSYLTRVCGSPEEAVQSIRDGLLVLLPEDGTGCLIVSPVPIENSRSITEAQTENPIQSSLDSFNEDLTTNLSLIRKKVNTEDLVIRTYRLGSDVRRDAALIYVEGQADPKAVELARQCLDEGQSADVYDIQGLLGVLKQPRFCPFPTYVSSELPSTAMHHLMEGRIVIMMDQFPFSLSFPSIVSDFWNVKTDKNQPRLFTYLYRMIRIVSLIVAVSMPGLYVVLNSVNPELLRIQLAVSITNSREGVPYPVLIELILMLLVIEMVIEASIRLPKSIGPTITMIGGIILGQAVVQARLVSYFLIIVVAASTIAHFTLGTYMNTVSIRIYKYVVIVFSALYGILGLMTSIVLLCFYMGTMTTFEVPYLSLSVKRGKSE</sequence>
<dbReference type="RefSeq" id="WP_249863518.1">
    <property type="nucleotide sequence ID" value="NZ_CP027059.1"/>
</dbReference>
<reference evidence="4" key="1">
    <citation type="submission" date="2018-02" db="EMBL/GenBank/DDBJ databases">
        <authorList>
            <person name="Kim S.-K."/>
            <person name="Jung H.-I."/>
            <person name="Lee S.-W."/>
        </authorList>
    </citation>
    <scope>NUCLEOTIDE SEQUENCE</scope>
    <source>
        <strain evidence="4">SK3146</strain>
    </source>
</reference>
<dbReference type="EMBL" id="CP027059">
    <property type="protein sequence ID" value="UQZ81274.1"/>
    <property type="molecule type" value="Genomic_DNA"/>
</dbReference>
<dbReference type="PIRSF" id="PIRSF005690">
    <property type="entry name" value="GerBA"/>
    <property type="match status" value="1"/>
</dbReference>
<organism evidence="4 5">
    <name type="scientific">Paenibacillus konkukensis</name>
    <dbReference type="NCBI Taxonomy" id="2020716"/>
    <lineage>
        <taxon>Bacteria</taxon>
        <taxon>Bacillati</taxon>
        <taxon>Bacillota</taxon>
        <taxon>Bacilli</taxon>
        <taxon>Bacillales</taxon>
        <taxon>Paenibacillaceae</taxon>
        <taxon>Paenibacillus</taxon>
    </lineage>
</organism>
<evidence type="ECO:0000313" key="5">
    <source>
        <dbReference type="Proteomes" id="UP001057134"/>
    </source>
</evidence>
<dbReference type="Proteomes" id="UP001057134">
    <property type="component" value="Chromosome"/>
</dbReference>
<feature type="transmembrane region" description="Helical" evidence="3">
    <location>
        <begin position="347"/>
        <end position="365"/>
    </location>
</feature>
<name>A0ABY4RI20_9BACL</name>
<proteinExistence type="inferred from homology"/>
<feature type="transmembrane region" description="Helical" evidence="3">
    <location>
        <begin position="403"/>
        <end position="428"/>
    </location>
</feature>